<comment type="function">
    <text evidence="1 10">Role in flagellar biosynthesis.</text>
</comment>
<keyword evidence="8 10" id="KW-0975">Bacterial flagellum</keyword>
<organism evidence="11 12">
    <name type="scientific">Ketobacter alkanivorans</name>
    <dbReference type="NCBI Taxonomy" id="1917421"/>
    <lineage>
        <taxon>Bacteria</taxon>
        <taxon>Pseudomonadati</taxon>
        <taxon>Pseudomonadota</taxon>
        <taxon>Gammaproteobacteria</taxon>
        <taxon>Pseudomonadales</taxon>
        <taxon>Ketobacteraceae</taxon>
        <taxon>Ketobacter</taxon>
    </lineage>
</organism>
<feature type="transmembrane region" description="Helical" evidence="10">
    <location>
        <begin position="216"/>
        <end position="236"/>
    </location>
</feature>
<dbReference type="OrthoDB" id="9797790at2"/>
<feature type="transmembrane region" description="Helical" evidence="10">
    <location>
        <begin position="77"/>
        <end position="100"/>
    </location>
</feature>
<evidence type="ECO:0000256" key="7">
    <source>
        <dbReference type="ARBA" id="ARBA00023136"/>
    </source>
</evidence>
<dbReference type="KEGG" id="kak:Kalk_18935"/>
<dbReference type="PRINTS" id="PR00953">
    <property type="entry name" value="TYPE3IMRPROT"/>
</dbReference>
<keyword evidence="4 10" id="KW-1003">Cell membrane</keyword>
<evidence type="ECO:0000256" key="8">
    <source>
        <dbReference type="ARBA" id="ARBA00023143"/>
    </source>
</evidence>
<dbReference type="PANTHER" id="PTHR30065">
    <property type="entry name" value="FLAGELLAR BIOSYNTHETIC PROTEIN FLIR"/>
    <property type="match status" value="1"/>
</dbReference>
<accession>A0A2K9LU69</accession>
<comment type="subcellular location">
    <subcellularLocation>
        <location evidence="10">Cell membrane</location>
        <topology evidence="10">Multi-pass membrane protein</topology>
    </subcellularLocation>
    <subcellularLocation>
        <location evidence="10">Bacterial flagellum basal body</location>
    </subcellularLocation>
</comment>
<keyword evidence="11" id="KW-0969">Cilium</keyword>
<evidence type="ECO:0000313" key="11">
    <source>
        <dbReference type="EMBL" id="AUM14374.1"/>
    </source>
</evidence>
<feature type="transmembrane region" description="Helical" evidence="10">
    <location>
        <begin position="178"/>
        <end position="204"/>
    </location>
</feature>
<dbReference type="PANTHER" id="PTHR30065:SF8">
    <property type="entry name" value="FLAGELLAR BIOSYNTHETIC PROTEIN FLIR"/>
    <property type="match status" value="1"/>
</dbReference>
<evidence type="ECO:0000313" key="12">
    <source>
        <dbReference type="Proteomes" id="UP000235116"/>
    </source>
</evidence>
<keyword evidence="11" id="KW-0282">Flagellum</keyword>
<evidence type="ECO:0000256" key="10">
    <source>
        <dbReference type="RuleBase" id="RU362071"/>
    </source>
</evidence>
<dbReference type="GO" id="GO:0006605">
    <property type="term" value="P:protein targeting"/>
    <property type="evidence" value="ECO:0007669"/>
    <property type="project" value="UniProtKB-UniRule"/>
</dbReference>
<dbReference type="Proteomes" id="UP000235116">
    <property type="component" value="Chromosome"/>
</dbReference>
<sequence length="259" mass="28416">MIMFEISIDLLYQWIGQYFWPFCRIAAFFTAMPVLSTQLVPTRIRLGLAVAVTIVVAPVLDPVPLIELLSMESFLIILQQVLIGVAMGFVLQLLFQVFVVGGQIVAMQNGLGFATLVDPVNGVNVASIGQLYLMTVNLLFFAFNGHLAVMYLIGSSFEHLPVGNVGLPVDNYLELARLASWMFTGAILVALPSIIALLVVNVSFGVISRVAPQMNIIAVGFPFTMVLGLVIIWITLSNVLPQYERLSADAFDYLSEMVR</sequence>
<keyword evidence="6 10" id="KW-1133">Transmembrane helix</keyword>
<evidence type="ECO:0000256" key="9">
    <source>
        <dbReference type="NCBIfam" id="TIGR01400"/>
    </source>
</evidence>
<keyword evidence="11" id="KW-0966">Cell projection</keyword>
<dbReference type="NCBIfam" id="TIGR01400">
    <property type="entry name" value="fliR"/>
    <property type="match status" value="1"/>
</dbReference>
<dbReference type="InterPro" id="IPR006303">
    <property type="entry name" value="FliR"/>
</dbReference>
<evidence type="ECO:0000256" key="3">
    <source>
        <dbReference type="ARBA" id="ARBA00021717"/>
    </source>
</evidence>
<dbReference type="AlphaFoldDB" id="A0A2K9LU69"/>
<evidence type="ECO:0000256" key="1">
    <source>
        <dbReference type="ARBA" id="ARBA00002578"/>
    </source>
</evidence>
<feature type="transmembrane region" description="Helical" evidence="10">
    <location>
        <begin position="18"/>
        <end position="35"/>
    </location>
</feature>
<dbReference type="GO" id="GO:0005886">
    <property type="term" value="C:plasma membrane"/>
    <property type="evidence" value="ECO:0007669"/>
    <property type="project" value="UniProtKB-SubCell"/>
</dbReference>
<evidence type="ECO:0000256" key="6">
    <source>
        <dbReference type="ARBA" id="ARBA00022989"/>
    </source>
</evidence>
<dbReference type="GO" id="GO:0009425">
    <property type="term" value="C:bacterial-type flagellum basal body"/>
    <property type="evidence" value="ECO:0007669"/>
    <property type="project" value="UniProtKB-SubCell"/>
</dbReference>
<evidence type="ECO:0000256" key="2">
    <source>
        <dbReference type="ARBA" id="ARBA00009772"/>
    </source>
</evidence>
<reference evidence="12" key="1">
    <citation type="submission" date="2017-08" db="EMBL/GenBank/DDBJ databases">
        <title>Direct submision.</title>
        <authorList>
            <person name="Kim S.-J."/>
            <person name="Rhee S.-K."/>
        </authorList>
    </citation>
    <scope>NUCLEOTIDE SEQUENCE [LARGE SCALE GENOMIC DNA]</scope>
    <source>
        <strain evidence="12">GI5</strain>
    </source>
</reference>
<comment type="similarity">
    <text evidence="2 10">Belongs to the FliR/MopE/SpaR family.</text>
</comment>
<evidence type="ECO:0000256" key="5">
    <source>
        <dbReference type="ARBA" id="ARBA00022692"/>
    </source>
</evidence>
<dbReference type="EMBL" id="CP022684">
    <property type="protein sequence ID" value="AUM14374.1"/>
    <property type="molecule type" value="Genomic_DNA"/>
</dbReference>
<proteinExistence type="inferred from homology"/>
<keyword evidence="5 10" id="KW-0812">Transmembrane</keyword>
<evidence type="ECO:0000256" key="4">
    <source>
        <dbReference type="ARBA" id="ARBA00022475"/>
    </source>
</evidence>
<feature type="transmembrane region" description="Helical" evidence="10">
    <location>
        <begin position="47"/>
        <end position="65"/>
    </location>
</feature>
<name>A0A2K9LU69_9GAMM</name>
<dbReference type="InterPro" id="IPR002010">
    <property type="entry name" value="T3SS_IM_R"/>
</dbReference>
<gene>
    <name evidence="11" type="primary">fliR</name>
    <name evidence="11" type="ORF">Kalk_18935</name>
</gene>
<protein>
    <recommendedName>
        <fullName evidence="3 9">Flagellar biosynthetic protein FliR</fullName>
    </recommendedName>
</protein>
<keyword evidence="12" id="KW-1185">Reference proteome</keyword>
<dbReference type="GO" id="GO:0044780">
    <property type="term" value="P:bacterial-type flagellum assembly"/>
    <property type="evidence" value="ECO:0007669"/>
    <property type="project" value="UniProtKB-UniRule"/>
</dbReference>
<keyword evidence="7 10" id="KW-0472">Membrane</keyword>
<dbReference type="Pfam" id="PF01311">
    <property type="entry name" value="Bac_export_1"/>
    <property type="match status" value="1"/>
</dbReference>
<feature type="transmembrane region" description="Helical" evidence="10">
    <location>
        <begin position="131"/>
        <end position="153"/>
    </location>
</feature>